<organism evidence="9 10">
    <name type="scientific">Tabrizicola oligotrophica</name>
    <dbReference type="NCBI Taxonomy" id="2710650"/>
    <lineage>
        <taxon>Bacteria</taxon>
        <taxon>Pseudomonadati</taxon>
        <taxon>Pseudomonadota</taxon>
        <taxon>Alphaproteobacteria</taxon>
        <taxon>Rhodobacterales</taxon>
        <taxon>Paracoccaceae</taxon>
        <taxon>Tabrizicola</taxon>
    </lineage>
</organism>
<evidence type="ECO:0000256" key="6">
    <source>
        <dbReference type="ARBA" id="ARBA00023136"/>
    </source>
</evidence>
<comment type="similarity">
    <text evidence="7">Belongs to the binding-protein-dependent transport system permease family.</text>
</comment>
<dbReference type="Pfam" id="PF00528">
    <property type="entry name" value="BPD_transp_1"/>
    <property type="match status" value="1"/>
</dbReference>
<evidence type="ECO:0000256" key="4">
    <source>
        <dbReference type="ARBA" id="ARBA00022692"/>
    </source>
</evidence>
<feature type="transmembrane region" description="Helical" evidence="7">
    <location>
        <begin position="76"/>
        <end position="97"/>
    </location>
</feature>
<dbReference type="PROSITE" id="PS50928">
    <property type="entry name" value="ABC_TM1"/>
    <property type="match status" value="1"/>
</dbReference>
<protein>
    <submittedName>
        <fullName evidence="9">Sugar ABC transporter permease</fullName>
    </submittedName>
</protein>
<sequence length="296" mass="32790">MSRVLARRERRAAWLFLAPAIVVLLLVAAWPLSKTFYLSLTDANFGNPDQYGFVGLRNYADVLDDRLWWKSLSNTLFFTVASVGIETVLGIAIALLLNQAIPGRGMLRASILIPWAIPVVVSAKIWEWMLHDQFGVINAVLIHLGVIERGLAWMAEPGLALWVIVFVDVWITTPFMVLLILAGLQMISKEVLEAAYVDGVPAWRRFISITLPLLRPSIGVAVLFRTLDALRMFDLSYVLGGNSQKTMTVSIYARNQLVSFQQMGLGSAASTWVFFLVALAAILLIGLLKLHKPAEG</sequence>
<keyword evidence="2 7" id="KW-0813">Transport</keyword>
<dbReference type="SUPFAM" id="SSF161098">
    <property type="entry name" value="MetI-like"/>
    <property type="match status" value="1"/>
</dbReference>
<dbReference type="GO" id="GO:0005886">
    <property type="term" value="C:plasma membrane"/>
    <property type="evidence" value="ECO:0007669"/>
    <property type="project" value="UniProtKB-SubCell"/>
</dbReference>
<evidence type="ECO:0000256" key="2">
    <source>
        <dbReference type="ARBA" id="ARBA00022448"/>
    </source>
</evidence>
<dbReference type="PANTHER" id="PTHR43005">
    <property type="entry name" value="BLR7065 PROTEIN"/>
    <property type="match status" value="1"/>
</dbReference>
<dbReference type="CDD" id="cd06261">
    <property type="entry name" value="TM_PBP2"/>
    <property type="match status" value="1"/>
</dbReference>
<dbReference type="GO" id="GO:0055085">
    <property type="term" value="P:transmembrane transport"/>
    <property type="evidence" value="ECO:0007669"/>
    <property type="project" value="InterPro"/>
</dbReference>
<dbReference type="RefSeq" id="WP_164627595.1">
    <property type="nucleotide sequence ID" value="NZ_JAAIVJ010000014.1"/>
</dbReference>
<accession>A0A6M0QWK8</accession>
<name>A0A6M0QWK8_9RHOB</name>
<dbReference type="InterPro" id="IPR035906">
    <property type="entry name" value="MetI-like_sf"/>
</dbReference>
<evidence type="ECO:0000256" key="7">
    <source>
        <dbReference type="RuleBase" id="RU363032"/>
    </source>
</evidence>
<comment type="subcellular location">
    <subcellularLocation>
        <location evidence="1 7">Cell membrane</location>
        <topology evidence="1 7">Multi-pass membrane protein</topology>
    </subcellularLocation>
</comment>
<dbReference type="EMBL" id="JAAIVJ010000014">
    <property type="protein sequence ID" value="NEY91820.1"/>
    <property type="molecule type" value="Genomic_DNA"/>
</dbReference>
<feature type="domain" description="ABC transmembrane type-1" evidence="8">
    <location>
        <begin position="72"/>
        <end position="284"/>
    </location>
</feature>
<comment type="caution">
    <text evidence="9">The sequence shown here is derived from an EMBL/GenBank/DDBJ whole genome shotgun (WGS) entry which is preliminary data.</text>
</comment>
<reference evidence="9 10" key="1">
    <citation type="submission" date="2020-02" db="EMBL/GenBank/DDBJ databases">
        <authorList>
            <person name="Chen W.-M."/>
        </authorList>
    </citation>
    <scope>NUCLEOTIDE SEQUENCE [LARGE SCALE GENOMIC DNA]</scope>
    <source>
        <strain evidence="9 10">KMS-5</strain>
    </source>
</reference>
<dbReference type="Proteomes" id="UP000477782">
    <property type="component" value="Unassembled WGS sequence"/>
</dbReference>
<feature type="transmembrane region" description="Helical" evidence="7">
    <location>
        <begin position="269"/>
        <end position="288"/>
    </location>
</feature>
<keyword evidence="5 7" id="KW-1133">Transmembrane helix</keyword>
<feature type="transmembrane region" description="Helical" evidence="7">
    <location>
        <begin position="109"/>
        <end position="126"/>
    </location>
</feature>
<evidence type="ECO:0000256" key="3">
    <source>
        <dbReference type="ARBA" id="ARBA00022475"/>
    </source>
</evidence>
<keyword evidence="3" id="KW-1003">Cell membrane</keyword>
<feature type="transmembrane region" description="Helical" evidence="7">
    <location>
        <begin position="12"/>
        <end position="32"/>
    </location>
</feature>
<keyword evidence="4 7" id="KW-0812">Transmembrane</keyword>
<feature type="transmembrane region" description="Helical" evidence="7">
    <location>
        <begin position="159"/>
        <end position="184"/>
    </location>
</feature>
<dbReference type="SUPFAM" id="SSF160964">
    <property type="entry name" value="MalF N-terminal region-like"/>
    <property type="match status" value="1"/>
</dbReference>
<proteinExistence type="inferred from homology"/>
<keyword evidence="6 7" id="KW-0472">Membrane</keyword>
<dbReference type="PANTHER" id="PTHR43005:SF2">
    <property type="entry name" value="INTEGRAL MEMBRANE SUGAR TRANSPORT PROTEIN"/>
    <property type="match status" value="1"/>
</dbReference>
<gene>
    <name evidence="9" type="ORF">G4Z14_16135</name>
</gene>
<evidence type="ECO:0000259" key="8">
    <source>
        <dbReference type="PROSITE" id="PS50928"/>
    </source>
</evidence>
<evidence type="ECO:0000256" key="5">
    <source>
        <dbReference type="ARBA" id="ARBA00022989"/>
    </source>
</evidence>
<keyword evidence="10" id="KW-1185">Reference proteome</keyword>
<dbReference type="AlphaFoldDB" id="A0A6M0QWK8"/>
<evidence type="ECO:0000313" key="10">
    <source>
        <dbReference type="Proteomes" id="UP000477782"/>
    </source>
</evidence>
<dbReference type="Gene3D" id="1.10.3720.10">
    <property type="entry name" value="MetI-like"/>
    <property type="match status" value="1"/>
</dbReference>
<dbReference type="InterPro" id="IPR000515">
    <property type="entry name" value="MetI-like"/>
</dbReference>
<evidence type="ECO:0000256" key="1">
    <source>
        <dbReference type="ARBA" id="ARBA00004651"/>
    </source>
</evidence>
<evidence type="ECO:0000313" key="9">
    <source>
        <dbReference type="EMBL" id="NEY91820.1"/>
    </source>
</evidence>